<comment type="caution">
    <text evidence="1">The sequence shown here is derived from an EMBL/GenBank/DDBJ whole genome shotgun (WGS) entry which is preliminary data.</text>
</comment>
<gene>
    <name evidence="1" type="ORF">JR050_11200</name>
</gene>
<protein>
    <submittedName>
        <fullName evidence="1">Uncharacterized protein</fullName>
    </submittedName>
</protein>
<organism evidence="1 2">
    <name type="scientific">Bacillus suaedaesalsae</name>
    <dbReference type="NCBI Taxonomy" id="2810349"/>
    <lineage>
        <taxon>Bacteria</taxon>
        <taxon>Bacillati</taxon>
        <taxon>Bacillota</taxon>
        <taxon>Bacilli</taxon>
        <taxon>Bacillales</taxon>
        <taxon>Bacillaceae</taxon>
        <taxon>Bacillus</taxon>
    </lineage>
</organism>
<dbReference type="Proteomes" id="UP001518925">
    <property type="component" value="Unassembled WGS sequence"/>
</dbReference>
<sequence length="100" mass="12114">MQIKWKERNEKSQDFIYFNKHFLKDKNLSTEKHKVVHFGTLKIKKKIKEDIELKYNEIAMCSELTREINLPIDALYNVELTVSRRRSIALSYKFFSNYTH</sequence>
<dbReference type="RefSeq" id="WP_204203579.1">
    <property type="nucleotide sequence ID" value="NZ_JAFELM010000030.1"/>
</dbReference>
<accession>A0ABS2DJN3</accession>
<reference evidence="1 2" key="1">
    <citation type="submission" date="2021-02" db="EMBL/GenBank/DDBJ databases">
        <title>Bacillus sp. RD4P76, an endophyte from a halophyte.</title>
        <authorList>
            <person name="Sun J.-Q."/>
        </authorList>
    </citation>
    <scope>NUCLEOTIDE SEQUENCE [LARGE SCALE GENOMIC DNA]</scope>
    <source>
        <strain evidence="1 2">RD4P76</strain>
    </source>
</reference>
<evidence type="ECO:0000313" key="1">
    <source>
        <dbReference type="EMBL" id="MBM6618225.1"/>
    </source>
</evidence>
<keyword evidence="2" id="KW-1185">Reference proteome</keyword>
<name>A0ABS2DJN3_9BACI</name>
<evidence type="ECO:0000313" key="2">
    <source>
        <dbReference type="Proteomes" id="UP001518925"/>
    </source>
</evidence>
<dbReference type="EMBL" id="JAFELM010000030">
    <property type="protein sequence ID" value="MBM6618225.1"/>
    <property type="molecule type" value="Genomic_DNA"/>
</dbReference>
<proteinExistence type="predicted"/>